<organism evidence="4 5">
    <name type="scientific">Cordylochernes scorpioides</name>
    <dbReference type="NCBI Taxonomy" id="51811"/>
    <lineage>
        <taxon>Eukaryota</taxon>
        <taxon>Metazoa</taxon>
        <taxon>Ecdysozoa</taxon>
        <taxon>Arthropoda</taxon>
        <taxon>Chelicerata</taxon>
        <taxon>Arachnida</taxon>
        <taxon>Pseudoscorpiones</taxon>
        <taxon>Cheliferoidea</taxon>
        <taxon>Chernetidae</taxon>
        <taxon>Cordylochernes</taxon>
    </lineage>
</organism>
<dbReference type="InterPro" id="IPR000477">
    <property type="entry name" value="RT_dom"/>
</dbReference>
<evidence type="ECO:0000313" key="5">
    <source>
        <dbReference type="Proteomes" id="UP001235939"/>
    </source>
</evidence>
<gene>
    <name evidence="4" type="ORF">LAZ67_9000522</name>
</gene>
<proteinExistence type="predicted"/>
<dbReference type="Gene3D" id="2.60.120.830">
    <property type="match status" value="2"/>
</dbReference>
<dbReference type="InterPro" id="IPR043502">
    <property type="entry name" value="DNA/RNA_pol_sf"/>
</dbReference>
<dbReference type="Gene3D" id="3.30.420.10">
    <property type="entry name" value="Ribonuclease H-like superfamily/Ribonuclease H"/>
    <property type="match status" value="1"/>
</dbReference>
<feature type="region of interest" description="Disordered" evidence="1">
    <location>
        <begin position="966"/>
        <end position="986"/>
    </location>
</feature>
<evidence type="ECO:0000313" key="4">
    <source>
        <dbReference type="EMBL" id="UYV71811.1"/>
    </source>
</evidence>
<dbReference type="PANTHER" id="PTHR19446">
    <property type="entry name" value="REVERSE TRANSCRIPTASES"/>
    <property type="match status" value="1"/>
</dbReference>
<dbReference type="SUPFAM" id="SSF56672">
    <property type="entry name" value="DNA/RNA polymerases"/>
    <property type="match status" value="1"/>
</dbReference>
<reference evidence="4 5" key="1">
    <citation type="submission" date="2022-01" db="EMBL/GenBank/DDBJ databases">
        <title>A chromosomal length assembly of Cordylochernes scorpioides.</title>
        <authorList>
            <person name="Zeh D."/>
            <person name="Zeh J."/>
        </authorList>
    </citation>
    <scope>NUCLEOTIDE SEQUENCE [LARGE SCALE GENOMIC DNA]</scope>
    <source>
        <strain evidence="4">IN4F17</strain>
        <tissue evidence="4">Whole Body</tissue>
    </source>
</reference>
<feature type="region of interest" description="Disordered" evidence="1">
    <location>
        <begin position="772"/>
        <end position="829"/>
    </location>
</feature>
<sequence length="2971" mass="330845">MKGRRYATLDEIKTASKEELKKIFKNDFLKCFEDWKNRWYKCIISHGVLTVDEYHCQGYGPLNGVCLWQELGCDWALPPESGQPTEEDRCGVCGGDNSTCRVVSGVLNVTKEPLEQYVKVTSLPVGARGLKVVRLDRDTSTLKIPALYDSDQLFYFCQSIIDSFQEKPPKKTTAIFLDMTSDFDRVWREKLREKLHNIGTYSLESRRQNKDNLDRHFGNEEPEDEISLTTCGLVDPPFSENEVKLTAFKFWKRKSPGPERIDNTVVKALVRMHPSLLSRLFNRCLDTGAFPEALKVARVVLLEKSGRGEGKSTTTALNEVLEGVEMGLNKGAWVLFVALDMDGAFNSMSWNKLMRYLMDMGCPDNLCSLVRDFLRDRRISLSFGGRKLQRNCARGCPQGSCCGPILWNIPVNTVFQEELPEGARLVLYADDQFLIIEAASRAKAEKLISQKVDELGENLDTRLSRLEHIRNVKRSATPMSCEVKFNVLPPENPDGFSKPITATNSPRIQCLRGQKTIPGDEDPDKTITTKIITSGDVVSELPESTLEDSPVIQKSEECRQQEMIQTGCVAEEGELIASDNGCGTSVLYKIKRTEGECPQGDIQSENSTPGILSEILHENSNDLGELQCDSVADFSDSVRLSGTTAAIQLDGTELDAPWKCDKARWSKHPEVGAGNPTERDRALDALWKSDDNVCDAEVARNVSAPSSAMQAEKMCQECAPFIFVPSPDKVQIKQPLPRKSSTDLETATGSDTSRKFEKSTALCVVGTKEPRFEGLGKREPLEQENGKPKEEKGGHEMDSVNQVDESTVKIGDLQPRRGRKRRKRNTNDHNPLYIVATECSQGEFKISDGSIVGSEIWPPSCGEPPPCARQRDQSMASALVESGKKARVEMWFCKQGSLNQRYWSCRAVRPLLQEVFVPYEVPLDLQAWLFGVGLHPEAMKLTSVAKATIYKYHLGLEVDGLRQDLSESLEGEPSRQGTSENANRSLNGINPSFARSASNFLALSMRLEGGRQVFVMNGAREAQSSGEFHLGPTVVKYERPPGGQSESMVVPGTVDRDVEVMELGCDWALPPESGQPTEEDRCGVCGGDNSTCRVVSGVLNVTKEPLEQYVKVTSLPVGARGLKVVRLDRESQSLKAAHCVCARSASNFLALSMRLEGGRQVFVMNGAREAQSSGEFHLGPTVVKYERPPGGQSESMVVPGTVDRDVEVMNMIIMNRHLLQQAKVFLERDPHDQYVVSTKVLMAKSKDIRQFLADRDYTTNKPHNWISSAQYLHPSWATSTILEQALLSPLCQFKSLRMEVESSDATGDGSEKRPRISEPPCNLEFNQLKVIHQKVTKKMADVAKSNGMTPEQLQPMLSLVEWALKGTEDIIFDVYKGINHGKENQLPKEKLYTNAVAKPNTTRPTPPPIKQLIKPASKNFAAAYESHVVIKSSNPSTDSREILREIQKADSSILNSPEVAASVNGKGRLVIHTKTTQGASTLAARLQANNNIPKSLNCTERPKIYPRYCLFGVESSTTNDMIVGSLQNNDFIKILPGKRHIKVAHRPKDNPHGYTTVFLEVDDQTANFLEHRVLELFTIAIEQEVDAILLQELPKNFKWPDSSFDTFIPNENNAPSGLVIRSNLNAIPLSSPDSNISTALIRLGNQAVVFASAYWHNSVPDLSFLPTLESAINIGSFSCILGMDANAHSPTWGIGATRDARGSSLEDSASLMGLQFLGSPNYYTWSNGSLRSSIDVTLASSSLAIHATRSCLQEMAFSDHLPILTNFDDIISTEPICSWVETSCLEETFTAFIGSSLHHVTSRLQTAFTPGDIDEVVTLLTTCLQEACNVSMRKKSKSPRPSRPWWNKELSKLRNIVVALRRCYQNTSFYIRSFFKGLYRACHNKLKAAIRREKHLSWITLCQEVSSAAWSSIHRYISKGRRGSLGPPLLKHSDGTPLTPEETCHEVLQHYFPTDWTAPTPSIDWLQSYNQEPAFTVSEVLRAIRRCGRRKSPGPDRLGIRCLLLGGSTLHKTLSQIFTKCLRLGHFPTPWKSGRLVLIPKQNSSSSNQLEKYRPITLLNTLAKVLERCTLARLQWIADYQGWFSPQQFGFLPGRSAEMALDSINNNISEGLQHWRKTLAIGLDISHAFDTVQRHTIIQGLRDLNCPEELIQLSASFLRGRQVIYNAWNATLTSTTLLGVPQGAALSPFYFNIVARKIHLLPRPNNSEIISFADDFTVLIHFLRRFPTREINQFLKQLFHWGKTQGLTFNPRKTQACLFHWKAKRPDYHGIHFQNQPILIDNTIKILGVTFDSKRNFVGHLDNILKRCRWILPRLTSTIQGQFGLTFSAGRKIHNMVILPAILYGSGVWGKRVFDTNGIRKLRGLHYKYAKALIRGGPCTPTIPAISLTGCPPLDISIKSHLAYLEALREGPFESRPSPSSVPYPPLRRPLQFSKSLPERATIVYTDGSRSTNGVGAAVVLPPPYSPLKLKLHNNCTSFQAELLAILYATRSIRIMPRQDFVIASDCQAALHAICHPDIPRTPLTAEIIRNLNTLDNVQLCWVRGHCGIEGNEQADEVAKAAAQSKLPLHFATLPRKYVRSQSKQFALQLWTDLYTTDHATRNLRRVAASPSLLISILPKLKYSDITSTILTGHGFVQADIARTSKNNDPILMESINTHTGFSWLVTSEAWLRPPPDGTTLQPRRLRLLKLWEETSGVLSLDHRAAPTTQLLDLPIIGGFRFLRPPNLLAPSRWVGARVRDLGDDDHHTIVIPHPTRSALADAAALAAFCRRIVAENIQASYRVPSLAEAVVLRGTTKPLAHITTRSARRALDRPRLAALPIHRLLARWTPTVDVPPRVDWTSLRRGALSGHNADVALRLALHALPHPDHPASAGPSCPACGSSDGSLGHRYWGCRTIRPLILEAFNIIGRPPDLQAWIFGTGLEQDDISILSSAKSRVYRHFIQVGLLGSAEDPVIAWHRTLARWGRLPG</sequence>
<dbReference type="InterPro" id="IPR005135">
    <property type="entry name" value="Endo/exonuclease/phosphatase"/>
</dbReference>
<dbReference type="InterPro" id="IPR036397">
    <property type="entry name" value="RNaseH_sf"/>
</dbReference>
<dbReference type="PROSITE" id="PS50879">
    <property type="entry name" value="RNASE_H_1"/>
    <property type="match status" value="1"/>
</dbReference>
<feature type="domain" description="Reverse transcriptase" evidence="2">
    <location>
        <begin position="2020"/>
        <end position="2273"/>
    </location>
</feature>
<dbReference type="InterPro" id="IPR002156">
    <property type="entry name" value="RNaseH_domain"/>
</dbReference>
<evidence type="ECO:0008006" key="6">
    <source>
        <dbReference type="Google" id="ProtNLM"/>
    </source>
</evidence>
<dbReference type="Gene3D" id="3.60.10.10">
    <property type="entry name" value="Endonuclease/exonuclease/phosphatase"/>
    <property type="match status" value="1"/>
</dbReference>
<dbReference type="InterPro" id="IPR036691">
    <property type="entry name" value="Endo/exonu/phosph_ase_sf"/>
</dbReference>
<dbReference type="CDD" id="cd01650">
    <property type="entry name" value="RT_nLTR_like"/>
    <property type="match status" value="1"/>
</dbReference>
<keyword evidence="5" id="KW-1185">Reference proteome</keyword>
<feature type="region of interest" description="Disordered" evidence="1">
    <location>
        <begin position="732"/>
        <end position="752"/>
    </location>
</feature>
<dbReference type="InterPro" id="IPR012337">
    <property type="entry name" value="RNaseH-like_sf"/>
</dbReference>
<feature type="compositionally biased region" description="Basic and acidic residues" evidence="1">
    <location>
        <begin position="772"/>
        <end position="798"/>
    </location>
</feature>
<evidence type="ECO:0000259" key="3">
    <source>
        <dbReference type="PROSITE" id="PS50879"/>
    </source>
</evidence>
<protein>
    <recommendedName>
        <fullName evidence="6">Reverse transcriptase</fullName>
    </recommendedName>
</protein>
<dbReference type="SUPFAM" id="SSF56219">
    <property type="entry name" value="DNase I-like"/>
    <property type="match status" value="1"/>
</dbReference>
<dbReference type="Proteomes" id="UP001235939">
    <property type="component" value="Chromosome 09"/>
</dbReference>
<evidence type="ECO:0000259" key="2">
    <source>
        <dbReference type="PROSITE" id="PS50878"/>
    </source>
</evidence>
<dbReference type="Pfam" id="PF00078">
    <property type="entry name" value="RVT_1"/>
    <property type="match status" value="2"/>
</dbReference>
<dbReference type="Pfam" id="PF14529">
    <property type="entry name" value="Exo_endo_phos_2"/>
    <property type="match status" value="1"/>
</dbReference>
<dbReference type="CDD" id="cd09276">
    <property type="entry name" value="Rnase_HI_RT_non_LTR"/>
    <property type="match status" value="1"/>
</dbReference>
<accession>A0ABY6KSJ5</accession>
<dbReference type="PROSITE" id="PS50878">
    <property type="entry name" value="RT_POL"/>
    <property type="match status" value="1"/>
</dbReference>
<feature type="domain" description="RNase H type-1" evidence="3">
    <location>
        <begin position="2438"/>
        <end position="2564"/>
    </location>
</feature>
<name>A0ABY6KSJ5_9ARAC</name>
<dbReference type="EMBL" id="CP092871">
    <property type="protein sequence ID" value="UYV71811.1"/>
    <property type="molecule type" value="Genomic_DNA"/>
</dbReference>
<dbReference type="SUPFAM" id="SSF53098">
    <property type="entry name" value="Ribonuclease H-like"/>
    <property type="match status" value="1"/>
</dbReference>
<dbReference type="Pfam" id="PF00075">
    <property type="entry name" value="RNase_H"/>
    <property type="match status" value="1"/>
</dbReference>
<evidence type="ECO:0000256" key="1">
    <source>
        <dbReference type="SAM" id="MobiDB-lite"/>
    </source>
</evidence>
<feature type="compositionally biased region" description="Polar residues" evidence="1">
    <location>
        <begin position="975"/>
        <end position="986"/>
    </location>
</feature>